<dbReference type="PATRIC" id="fig|1392007.3.peg.1935"/>
<protein>
    <submittedName>
        <fullName evidence="2">Transposase</fullName>
    </submittedName>
</protein>
<comment type="caution">
    <text evidence="2">The sequence shown here is derived from an EMBL/GenBank/DDBJ whole genome shotgun (WGS) entry which is preliminary data.</text>
</comment>
<keyword evidence="3" id="KW-1185">Reference proteome</keyword>
<proteinExistence type="predicted"/>
<dbReference type="PANTHER" id="PTHR33408:SF2">
    <property type="entry name" value="TRANSPOSASE DDE DOMAIN-CONTAINING PROTEIN"/>
    <property type="match status" value="1"/>
</dbReference>
<organism evidence="2 3">
    <name type="scientific">Ligilactobacillus equi DPC 6820</name>
    <dbReference type="NCBI Taxonomy" id="1392007"/>
    <lineage>
        <taxon>Bacteria</taxon>
        <taxon>Bacillati</taxon>
        <taxon>Bacillota</taxon>
        <taxon>Bacilli</taxon>
        <taxon>Lactobacillales</taxon>
        <taxon>Lactobacillaceae</taxon>
        <taxon>Ligilactobacillus</taxon>
    </lineage>
</organism>
<sequence>MRTNYNTNLPGFIIDVNHRIPEDSLVRKIDTVINQVPDEFFNKADRKVGRIGYPSRLMLKIILLAYAKNVFSGREIEKLLNTDLEIIWISQDTHMTYKTTNNFRSNRWVSKMIENLSEWLNNFLENKGSVKIDTAYIDGTIIAADTYKYGFIWKKSAKKFLEKLYLKL</sequence>
<reference evidence="2 3" key="1">
    <citation type="journal article" date="2014" name="Genome Announc.">
        <title>The Genome of the Predominant Equine Lactobacillus Species, Lactobacillus equi, Is Reflective of Its Lifestyle Adaptations to an Herbivorous Host.</title>
        <authorList>
            <person name="O'Donnell M.M."/>
            <person name="Harris H.M."/>
            <person name="O'Toole P.W."/>
            <person name="Ross R.P."/>
        </authorList>
    </citation>
    <scope>NUCLEOTIDE SEQUENCE [LARGE SCALE GENOMIC DNA]</scope>
    <source>
        <strain evidence="2 3">DPC 6820</strain>
    </source>
</reference>
<feature type="domain" description="Transposase InsH N-terminal" evidence="1">
    <location>
        <begin position="16"/>
        <end position="105"/>
    </location>
</feature>
<dbReference type="PANTHER" id="PTHR33408">
    <property type="entry name" value="TRANSPOSASE"/>
    <property type="match status" value="1"/>
</dbReference>
<gene>
    <name evidence="2" type="ORF">LEQ_1737c</name>
</gene>
<evidence type="ECO:0000259" key="1">
    <source>
        <dbReference type="Pfam" id="PF05598"/>
    </source>
</evidence>
<accession>V7HSR7</accession>
<evidence type="ECO:0000313" key="2">
    <source>
        <dbReference type="EMBL" id="ETA73269.1"/>
    </source>
</evidence>
<dbReference type="RefSeq" id="WP_023860505.1">
    <property type="nucleotide sequence ID" value="NZ_AWWH01000197.1"/>
</dbReference>
<name>V7HSR7_9LACO</name>
<dbReference type="Pfam" id="PF05598">
    <property type="entry name" value="DUF772"/>
    <property type="match status" value="1"/>
</dbReference>
<dbReference type="Proteomes" id="UP000018559">
    <property type="component" value="Unassembled WGS sequence"/>
</dbReference>
<evidence type="ECO:0000313" key="3">
    <source>
        <dbReference type="Proteomes" id="UP000018559"/>
    </source>
</evidence>
<dbReference type="AlphaFoldDB" id="V7HSR7"/>
<dbReference type="InterPro" id="IPR008490">
    <property type="entry name" value="Transposase_InsH_N"/>
</dbReference>
<dbReference type="EMBL" id="AWWH01000197">
    <property type="protein sequence ID" value="ETA73269.1"/>
    <property type="molecule type" value="Genomic_DNA"/>
</dbReference>